<accession>A0A1H9Q5G2</accession>
<dbReference type="NCBIfam" id="NF046112">
    <property type="entry name" value="MSMEG_6209_Nter"/>
    <property type="match status" value="1"/>
</dbReference>
<evidence type="ECO:0000313" key="1">
    <source>
        <dbReference type="EMBL" id="SER55677.1"/>
    </source>
</evidence>
<sequence>MIVDEVVARLTPKLHDVQPDSLKTAVNTAFDQFAEAPVRTFLPILVERRVTAALKPAKSRV</sequence>
<gene>
    <name evidence="1" type="ORF">SAMN05443377_102141</name>
</gene>
<organism evidence="1 2">
    <name type="scientific">Propionibacterium cyclohexanicum</name>
    <dbReference type="NCBI Taxonomy" id="64702"/>
    <lineage>
        <taxon>Bacteria</taxon>
        <taxon>Bacillati</taxon>
        <taxon>Actinomycetota</taxon>
        <taxon>Actinomycetes</taxon>
        <taxon>Propionibacteriales</taxon>
        <taxon>Propionibacteriaceae</taxon>
        <taxon>Propionibacterium</taxon>
    </lineage>
</organism>
<proteinExistence type="predicted"/>
<keyword evidence="2" id="KW-1185">Reference proteome</keyword>
<name>A0A1H9Q5G2_9ACTN</name>
<dbReference type="EMBL" id="FOGZ01000002">
    <property type="protein sequence ID" value="SER55677.1"/>
    <property type="molecule type" value="Genomic_DNA"/>
</dbReference>
<reference evidence="1 2" key="1">
    <citation type="submission" date="2016-10" db="EMBL/GenBank/DDBJ databases">
        <authorList>
            <person name="de Groot N.N."/>
        </authorList>
    </citation>
    <scope>NUCLEOTIDE SEQUENCE [LARGE SCALE GENOMIC DNA]</scope>
    <source>
        <strain evidence="1 2">DSM 16859</strain>
    </source>
</reference>
<dbReference type="Proteomes" id="UP000198815">
    <property type="component" value="Unassembled WGS sequence"/>
</dbReference>
<dbReference type="Gene3D" id="1.10.8.1060">
    <property type="entry name" value="Corynebacterium glutamicum thioredoxin-dependent arsenate reductase, N-terminal domain"/>
    <property type="match status" value="1"/>
</dbReference>
<dbReference type="AlphaFoldDB" id="A0A1H9Q5G2"/>
<protein>
    <submittedName>
        <fullName evidence="1">Uncharacterized protein</fullName>
    </submittedName>
</protein>
<evidence type="ECO:0000313" key="2">
    <source>
        <dbReference type="Proteomes" id="UP000198815"/>
    </source>
</evidence>